<sequence length="80" mass="8957">MTRNINHIIGTAQNKVIPLGVADSPVESGINLTVKQRPVSLHKTRIVAPDSLNTARRQRPFDHQHPLFIYAARFAGDFIE</sequence>
<evidence type="ECO:0000313" key="1">
    <source>
        <dbReference type="EMBL" id="CNU50771.1"/>
    </source>
</evidence>
<protein>
    <submittedName>
        <fullName evidence="1">Uncharacterized protein</fullName>
    </submittedName>
</protein>
<reference evidence="1 2" key="1">
    <citation type="submission" date="2015-03" db="EMBL/GenBank/DDBJ databases">
        <authorList>
            <consortium name="Pathogen Informatics"/>
        </authorList>
    </citation>
    <scope>NUCLEOTIDE SEQUENCE [LARGE SCALE GENOMIC DNA]</scope>
    <source>
        <strain evidence="1 2">D4891</strain>
    </source>
</reference>
<proteinExistence type="predicted"/>
<evidence type="ECO:0000313" key="2">
    <source>
        <dbReference type="Proteomes" id="UP000042394"/>
    </source>
</evidence>
<name>A0A655D8F4_SALET</name>
<dbReference type="AlphaFoldDB" id="A0A655D8F4"/>
<organism evidence="1 2">
    <name type="scientific">Salmonella enterica subsp. enterica serovar Bovismorbificans</name>
    <dbReference type="NCBI Taxonomy" id="58097"/>
    <lineage>
        <taxon>Bacteria</taxon>
        <taxon>Pseudomonadati</taxon>
        <taxon>Pseudomonadota</taxon>
        <taxon>Gammaproteobacteria</taxon>
        <taxon>Enterobacterales</taxon>
        <taxon>Enterobacteriaceae</taxon>
        <taxon>Salmonella</taxon>
    </lineage>
</organism>
<accession>A0A655D8F4</accession>
<dbReference type="Proteomes" id="UP000042394">
    <property type="component" value="Unassembled WGS sequence"/>
</dbReference>
<gene>
    <name evidence="1" type="ORF">ERS008207_02861</name>
</gene>
<dbReference type="EMBL" id="CQPD01000028">
    <property type="protein sequence ID" value="CNU50771.1"/>
    <property type="molecule type" value="Genomic_DNA"/>
</dbReference>